<dbReference type="RefSeq" id="WP_346755011.1">
    <property type="nucleotide sequence ID" value="NZ_JAUJEA010000014.1"/>
</dbReference>
<dbReference type="Gene3D" id="3.40.33.10">
    <property type="entry name" value="CAP"/>
    <property type="match status" value="1"/>
</dbReference>
<dbReference type="PANTHER" id="PTHR31157">
    <property type="entry name" value="SCP DOMAIN-CONTAINING PROTEIN"/>
    <property type="match status" value="1"/>
</dbReference>
<dbReference type="Proteomes" id="UP001172082">
    <property type="component" value="Unassembled WGS sequence"/>
</dbReference>
<dbReference type="PROSITE" id="PS51257">
    <property type="entry name" value="PROKAR_LIPOPROTEIN"/>
    <property type="match status" value="1"/>
</dbReference>
<proteinExistence type="predicted"/>
<evidence type="ECO:0000313" key="2">
    <source>
        <dbReference type="EMBL" id="MDN5204988.1"/>
    </source>
</evidence>
<comment type="caution">
    <text evidence="2">The sequence shown here is derived from an EMBL/GenBank/DDBJ whole genome shotgun (WGS) entry which is preliminary data.</text>
</comment>
<name>A0ABT8KX67_9BACT</name>
<dbReference type="PANTHER" id="PTHR31157:SF1">
    <property type="entry name" value="SCP DOMAIN-CONTAINING PROTEIN"/>
    <property type="match status" value="1"/>
</dbReference>
<dbReference type="Pfam" id="PF00188">
    <property type="entry name" value="CAP"/>
    <property type="match status" value="1"/>
</dbReference>
<protein>
    <submittedName>
        <fullName evidence="2">CAP domain-containing protein</fullName>
    </submittedName>
</protein>
<dbReference type="EMBL" id="JAUJEA010000014">
    <property type="protein sequence ID" value="MDN5204988.1"/>
    <property type="molecule type" value="Genomic_DNA"/>
</dbReference>
<dbReference type="InterPro" id="IPR035940">
    <property type="entry name" value="CAP_sf"/>
</dbReference>
<reference evidence="2" key="1">
    <citation type="submission" date="2023-06" db="EMBL/GenBank/DDBJ databases">
        <title>Genomic of Parafulvivirga corallium.</title>
        <authorList>
            <person name="Wang G."/>
        </authorList>
    </citation>
    <scope>NUCLEOTIDE SEQUENCE</scope>
    <source>
        <strain evidence="2">BMA10</strain>
    </source>
</reference>
<sequence>MRLGSSSRFIILFITAIMMFSCSSDEVTPSAELTLSNEILVLINEYRASIGKGPLSLESNIIHQAQVHSNDMASGSVSFGHDGFSERVDAIKSVIGGNAWAENVAYGYPDAASVVNGWLNSPGHKRNIEGDYNLTGIGTAKSKDGQLYYTQIFLKK</sequence>
<gene>
    <name evidence="2" type="ORF">QQ008_26595</name>
</gene>
<keyword evidence="3" id="KW-1185">Reference proteome</keyword>
<accession>A0ABT8KX67</accession>
<dbReference type="InterPro" id="IPR014044">
    <property type="entry name" value="CAP_dom"/>
</dbReference>
<dbReference type="SUPFAM" id="SSF55797">
    <property type="entry name" value="PR-1-like"/>
    <property type="match status" value="1"/>
</dbReference>
<evidence type="ECO:0000259" key="1">
    <source>
        <dbReference type="Pfam" id="PF00188"/>
    </source>
</evidence>
<dbReference type="CDD" id="cd05379">
    <property type="entry name" value="CAP_bacterial"/>
    <property type="match status" value="1"/>
</dbReference>
<organism evidence="2 3">
    <name type="scientific">Splendidivirga corallicola</name>
    <dbReference type="NCBI Taxonomy" id="3051826"/>
    <lineage>
        <taxon>Bacteria</taxon>
        <taxon>Pseudomonadati</taxon>
        <taxon>Bacteroidota</taxon>
        <taxon>Cytophagia</taxon>
        <taxon>Cytophagales</taxon>
        <taxon>Splendidivirgaceae</taxon>
        <taxon>Splendidivirga</taxon>
    </lineage>
</organism>
<evidence type="ECO:0000313" key="3">
    <source>
        <dbReference type="Proteomes" id="UP001172082"/>
    </source>
</evidence>
<feature type="domain" description="SCP" evidence="1">
    <location>
        <begin position="42"/>
        <end position="153"/>
    </location>
</feature>